<keyword evidence="2 6" id="KW-0812">Transmembrane</keyword>
<dbReference type="EMBL" id="LFXA01000002">
    <property type="protein sequence ID" value="KNB53727.1"/>
    <property type="molecule type" value="Genomic_DNA"/>
</dbReference>
<keyword evidence="5" id="KW-0046">Antibiotic resistance</keyword>
<evidence type="ECO:0000259" key="7">
    <source>
        <dbReference type="PROSITE" id="PS50850"/>
    </source>
</evidence>
<organism evidence="8 9">
    <name type="scientific">Streptomyces caatingaensis</name>
    <dbReference type="NCBI Taxonomy" id="1678637"/>
    <lineage>
        <taxon>Bacteria</taxon>
        <taxon>Bacillati</taxon>
        <taxon>Actinomycetota</taxon>
        <taxon>Actinomycetes</taxon>
        <taxon>Kitasatosporales</taxon>
        <taxon>Streptomycetaceae</taxon>
        <taxon>Streptomyces</taxon>
    </lineage>
</organism>
<feature type="transmembrane region" description="Helical" evidence="6">
    <location>
        <begin position="97"/>
        <end position="121"/>
    </location>
</feature>
<dbReference type="PATRIC" id="fig|1678637.3.peg.819"/>
<feature type="transmembrane region" description="Helical" evidence="6">
    <location>
        <begin position="324"/>
        <end position="342"/>
    </location>
</feature>
<feature type="transmembrane region" description="Helical" evidence="6">
    <location>
        <begin position="398"/>
        <end position="416"/>
    </location>
</feature>
<feature type="domain" description="Major facilitator superfamily (MFS) profile" evidence="7">
    <location>
        <begin position="6"/>
        <end position="445"/>
    </location>
</feature>
<dbReference type="Gene3D" id="1.20.1250.20">
    <property type="entry name" value="MFS general substrate transporter like domains"/>
    <property type="match status" value="1"/>
</dbReference>
<feature type="transmembrane region" description="Helical" evidence="6">
    <location>
        <begin position="259"/>
        <end position="282"/>
    </location>
</feature>
<feature type="transmembrane region" description="Helical" evidence="6">
    <location>
        <begin position="191"/>
        <end position="210"/>
    </location>
</feature>
<evidence type="ECO:0000313" key="8">
    <source>
        <dbReference type="EMBL" id="KNB53727.1"/>
    </source>
</evidence>
<dbReference type="Gene3D" id="1.20.1720.10">
    <property type="entry name" value="Multidrug resistance protein D"/>
    <property type="match status" value="1"/>
</dbReference>
<dbReference type="InterPro" id="IPR020846">
    <property type="entry name" value="MFS_dom"/>
</dbReference>
<evidence type="ECO:0000256" key="4">
    <source>
        <dbReference type="ARBA" id="ARBA00023136"/>
    </source>
</evidence>
<evidence type="ECO:0000256" key="3">
    <source>
        <dbReference type="ARBA" id="ARBA00022989"/>
    </source>
</evidence>
<dbReference type="SUPFAM" id="SSF103473">
    <property type="entry name" value="MFS general substrate transporter"/>
    <property type="match status" value="1"/>
</dbReference>
<keyword evidence="3 6" id="KW-1133">Transmembrane helix</keyword>
<keyword evidence="9" id="KW-1185">Reference proteome</keyword>
<feature type="transmembrane region" description="Helical" evidence="6">
    <location>
        <begin position="158"/>
        <end position="179"/>
    </location>
</feature>
<dbReference type="GO" id="GO:0022857">
    <property type="term" value="F:transmembrane transporter activity"/>
    <property type="evidence" value="ECO:0007669"/>
    <property type="project" value="InterPro"/>
</dbReference>
<evidence type="ECO:0000256" key="5">
    <source>
        <dbReference type="ARBA" id="ARBA00023251"/>
    </source>
</evidence>
<comment type="caution">
    <text evidence="8">The sequence shown here is derived from an EMBL/GenBank/DDBJ whole genome shotgun (WGS) entry which is preliminary data.</text>
</comment>
<accession>A0A0K9XM15</accession>
<dbReference type="PROSITE" id="PS50850">
    <property type="entry name" value="MFS"/>
    <property type="match status" value="1"/>
</dbReference>
<protein>
    <submittedName>
        <fullName evidence="8">Transporter</fullName>
    </submittedName>
</protein>
<feature type="transmembrane region" description="Helical" evidence="6">
    <location>
        <begin position="294"/>
        <end position="312"/>
    </location>
</feature>
<gene>
    <name evidence="8" type="ORF">AC230_03725</name>
</gene>
<comment type="subcellular location">
    <subcellularLocation>
        <location evidence="1">Cell membrane</location>
        <topology evidence="1">Multi-pass membrane protein</topology>
    </subcellularLocation>
</comment>
<evidence type="ECO:0000256" key="6">
    <source>
        <dbReference type="SAM" id="Phobius"/>
    </source>
</evidence>
<dbReference type="CDD" id="cd17321">
    <property type="entry name" value="MFS_MMR_MDR_like"/>
    <property type="match status" value="1"/>
</dbReference>
<dbReference type="GO" id="GO:0046677">
    <property type="term" value="P:response to antibiotic"/>
    <property type="evidence" value="ECO:0007669"/>
    <property type="project" value="UniProtKB-KW"/>
</dbReference>
<dbReference type="STRING" id="1678637.AC230_03725"/>
<feature type="transmembrane region" description="Helical" evidence="6">
    <location>
        <begin position="354"/>
        <end position="377"/>
    </location>
</feature>
<feature type="transmembrane region" description="Helical" evidence="6">
    <location>
        <begin position="43"/>
        <end position="64"/>
    </location>
</feature>
<feature type="transmembrane region" description="Helical" evidence="6">
    <location>
        <begin position="422"/>
        <end position="441"/>
    </location>
</feature>
<dbReference type="InterPro" id="IPR011701">
    <property type="entry name" value="MFS"/>
</dbReference>
<dbReference type="PANTHER" id="PTHR42718:SF49">
    <property type="entry name" value="EXPORT PROTEIN"/>
    <property type="match status" value="1"/>
</dbReference>
<dbReference type="Proteomes" id="UP000037288">
    <property type="component" value="Unassembled WGS sequence"/>
</dbReference>
<evidence type="ECO:0000256" key="1">
    <source>
        <dbReference type="ARBA" id="ARBA00004651"/>
    </source>
</evidence>
<dbReference type="InterPro" id="IPR036259">
    <property type="entry name" value="MFS_trans_sf"/>
</dbReference>
<keyword evidence="4 6" id="KW-0472">Membrane</keyword>
<feature type="transmembrane region" description="Helical" evidence="6">
    <location>
        <begin position="71"/>
        <end position="91"/>
    </location>
</feature>
<dbReference type="GO" id="GO:0005886">
    <property type="term" value="C:plasma membrane"/>
    <property type="evidence" value="ECO:0007669"/>
    <property type="project" value="UniProtKB-SubCell"/>
</dbReference>
<dbReference type="AlphaFoldDB" id="A0A0K9XM15"/>
<feature type="transmembrane region" description="Helical" evidence="6">
    <location>
        <begin position="133"/>
        <end position="152"/>
    </location>
</feature>
<evidence type="ECO:0000313" key="9">
    <source>
        <dbReference type="Proteomes" id="UP000037288"/>
    </source>
</evidence>
<dbReference type="Pfam" id="PF07690">
    <property type="entry name" value="MFS_1"/>
    <property type="match status" value="1"/>
</dbReference>
<evidence type="ECO:0000256" key="2">
    <source>
        <dbReference type="ARBA" id="ARBA00022692"/>
    </source>
</evidence>
<dbReference type="OrthoDB" id="9781469at2"/>
<name>A0A0K9XM15_9ACTN</name>
<dbReference type="PRINTS" id="PR01036">
    <property type="entry name" value="TCRTETB"/>
</dbReference>
<dbReference type="RefSeq" id="WP_049714454.1">
    <property type="nucleotide sequence ID" value="NZ_LFXA01000002.1"/>
</dbReference>
<dbReference type="PANTHER" id="PTHR42718">
    <property type="entry name" value="MAJOR FACILITATOR SUPERFAMILY MULTIDRUG TRANSPORTER MFSC"/>
    <property type="match status" value="1"/>
</dbReference>
<sequence>MRRWWPLVAVCLGTFVFLLDTTVLSVALPRVGAGLSAGPAELQWVVTVYPLVLAVLTLSAGALADRFGARAVYAAGLAVFGAASLVCGLAPDVRVLIAARAVQGVGGAALAVTGFALLGAVYRGPDLGRAMGAFAAVTGLGAAAGPVIGGVLTQYAGWRWVFLLNVPFVAVTLALALRVREGGGGGARTRTDVPGTAAFAVCAGALTYALNRAGSGGWGAWPVPAALAVSAVALAVLVRVERRRPDPLLDVRLFARASFSAVMVCVLASTASFAALVYTSLWLQSGLGLGPVRAGLALLPLALASCATSLVAGKRLHGRSPRAVLAAGLLLAGAGCALQAGLDAGSTAGSVTAGLVVTGVGVGLTGPVTGAAVLGALPPERAGMAAGAMTTFRQLGQTVGVAVFGILFRQGGGAAHAGLNRVLVAAAVAGLAGAALAGALGPRRAPAAAR</sequence>
<proteinExistence type="predicted"/>
<reference evidence="9" key="1">
    <citation type="submission" date="2015-07" db="EMBL/GenBank/DDBJ databases">
        <title>Draft genome sequence of Streptomyces sp. CMAA 1322, a bacterium isolated from Caatinga biome, from dry forest semiarid of Brazil.</title>
        <authorList>
            <person name="Santos S.N."/>
            <person name="Gacesa R."/>
            <person name="Taketani R.G."/>
            <person name="Long P.F."/>
            <person name="Melo I.S."/>
        </authorList>
    </citation>
    <scope>NUCLEOTIDE SEQUENCE [LARGE SCALE GENOMIC DNA]</scope>
    <source>
        <strain evidence="9">CMAA 1322</strain>
    </source>
</reference>
<feature type="transmembrane region" description="Helical" evidence="6">
    <location>
        <begin position="216"/>
        <end position="238"/>
    </location>
</feature>